<dbReference type="AlphaFoldDB" id="A0A662Z2N2"/>
<dbReference type="PROSITE" id="PS00579">
    <property type="entry name" value="RIBOSOMAL_L29"/>
    <property type="match status" value="1"/>
</dbReference>
<evidence type="ECO:0000256" key="1">
    <source>
        <dbReference type="ARBA" id="ARBA00009254"/>
    </source>
</evidence>
<dbReference type="NCBIfam" id="TIGR00012">
    <property type="entry name" value="L29"/>
    <property type="match status" value="1"/>
</dbReference>
<evidence type="ECO:0000256" key="4">
    <source>
        <dbReference type="ARBA" id="ARBA00035204"/>
    </source>
</evidence>
<dbReference type="GO" id="GO:0022625">
    <property type="term" value="C:cytosolic large ribosomal subunit"/>
    <property type="evidence" value="ECO:0007669"/>
    <property type="project" value="TreeGrafter"/>
</dbReference>
<name>A0A662Z2N2_9STAP</name>
<proteinExistence type="inferred from homology"/>
<dbReference type="PANTHER" id="PTHR10916">
    <property type="entry name" value="60S RIBOSOMAL PROTEIN L35/50S RIBOSOMAL PROTEIN L29"/>
    <property type="match status" value="1"/>
</dbReference>
<evidence type="ECO:0000256" key="2">
    <source>
        <dbReference type="ARBA" id="ARBA00022980"/>
    </source>
</evidence>
<dbReference type="RefSeq" id="WP_091474528.1">
    <property type="nucleotide sequence ID" value="NZ_FOIT01000002.1"/>
</dbReference>
<evidence type="ECO:0000313" key="8">
    <source>
        <dbReference type="Proteomes" id="UP000243605"/>
    </source>
</evidence>
<reference evidence="7 8" key="1">
    <citation type="submission" date="2016-10" db="EMBL/GenBank/DDBJ databases">
        <authorList>
            <person name="Varghese N."/>
            <person name="Submissions S."/>
        </authorList>
    </citation>
    <scope>NUCLEOTIDE SEQUENCE [LARGE SCALE GENOMIC DNA]</scope>
    <source>
        <strain evidence="7 8">IBRC-M10081</strain>
    </source>
</reference>
<dbReference type="InterPro" id="IPR050063">
    <property type="entry name" value="Ribosomal_protein_uL29"/>
</dbReference>
<reference evidence="6" key="3">
    <citation type="submission" date="2021-09" db="EMBL/GenBank/DDBJ databases">
        <authorList>
            <person name="Gilroy R."/>
        </authorList>
    </citation>
    <scope>NUCLEOTIDE SEQUENCE</scope>
    <source>
        <strain evidence="6">6019</strain>
    </source>
</reference>
<organism evidence="7 8">
    <name type="scientific">Aliicoccus persicus</name>
    <dbReference type="NCBI Taxonomy" id="930138"/>
    <lineage>
        <taxon>Bacteria</taxon>
        <taxon>Bacillati</taxon>
        <taxon>Bacillota</taxon>
        <taxon>Bacilli</taxon>
        <taxon>Bacillales</taxon>
        <taxon>Staphylococcaceae</taxon>
        <taxon>Aliicoccus</taxon>
    </lineage>
</organism>
<dbReference type="InterPro" id="IPR036049">
    <property type="entry name" value="Ribosomal_uL29_sf"/>
</dbReference>
<comment type="similarity">
    <text evidence="1 5">Belongs to the universal ribosomal protein uL29 family.</text>
</comment>
<dbReference type="Proteomes" id="UP000763505">
    <property type="component" value="Unassembled WGS sequence"/>
</dbReference>
<accession>A0A662Z2N2</accession>
<reference evidence="6" key="2">
    <citation type="journal article" date="2021" name="PeerJ">
        <title>Extensive microbial diversity within the chicken gut microbiome revealed by metagenomics and culture.</title>
        <authorList>
            <person name="Gilroy R."/>
            <person name="Ravi A."/>
            <person name="Getino M."/>
            <person name="Pursley I."/>
            <person name="Horton D.L."/>
            <person name="Alikhan N.F."/>
            <person name="Baker D."/>
            <person name="Gharbi K."/>
            <person name="Hall N."/>
            <person name="Watson M."/>
            <person name="Adriaenssens E.M."/>
            <person name="Foster-Nyarko E."/>
            <person name="Jarju S."/>
            <person name="Secka A."/>
            <person name="Antonio M."/>
            <person name="Oren A."/>
            <person name="Chaudhuri R.R."/>
            <person name="La Ragione R."/>
            <person name="Hildebrand F."/>
            <person name="Pallen M.J."/>
        </authorList>
    </citation>
    <scope>NUCLEOTIDE SEQUENCE</scope>
    <source>
        <strain evidence="6">6019</strain>
    </source>
</reference>
<evidence type="ECO:0000313" key="7">
    <source>
        <dbReference type="EMBL" id="SEV96308.1"/>
    </source>
</evidence>
<keyword evidence="8" id="KW-1185">Reference proteome</keyword>
<dbReference type="HAMAP" id="MF_00374">
    <property type="entry name" value="Ribosomal_uL29"/>
    <property type="match status" value="1"/>
</dbReference>
<dbReference type="CDD" id="cd00427">
    <property type="entry name" value="Ribosomal_L29_HIP"/>
    <property type="match status" value="1"/>
</dbReference>
<dbReference type="InterPro" id="IPR001854">
    <property type="entry name" value="Ribosomal_uL29"/>
</dbReference>
<protein>
    <recommendedName>
        <fullName evidence="4 5">Large ribosomal subunit protein uL29</fullName>
    </recommendedName>
</protein>
<keyword evidence="2 5" id="KW-0689">Ribosomal protein</keyword>
<sequence length="69" mass="8034">MKANEIRDLSTTEIETNVKELKEELFNLRFQLATGQLENTARIKEVRKTIARMKTTIRARELDAAKDNQ</sequence>
<evidence type="ECO:0000256" key="3">
    <source>
        <dbReference type="ARBA" id="ARBA00023274"/>
    </source>
</evidence>
<gene>
    <name evidence="5 6" type="primary">rpmC</name>
    <name evidence="6" type="ORF">K8V35_06955</name>
    <name evidence="7" type="ORF">SAMN05192557_1025</name>
</gene>
<dbReference type="GO" id="GO:0003735">
    <property type="term" value="F:structural constituent of ribosome"/>
    <property type="evidence" value="ECO:0007669"/>
    <property type="project" value="InterPro"/>
</dbReference>
<dbReference type="EMBL" id="FOIT01000002">
    <property type="protein sequence ID" value="SEV96308.1"/>
    <property type="molecule type" value="Genomic_DNA"/>
</dbReference>
<dbReference type="Pfam" id="PF00831">
    <property type="entry name" value="Ribosomal_L29"/>
    <property type="match status" value="1"/>
</dbReference>
<keyword evidence="3 5" id="KW-0687">Ribonucleoprotein</keyword>
<dbReference type="GO" id="GO:0006412">
    <property type="term" value="P:translation"/>
    <property type="evidence" value="ECO:0007669"/>
    <property type="project" value="UniProtKB-UniRule"/>
</dbReference>
<dbReference type="EMBL" id="DYYI01000074">
    <property type="protein sequence ID" value="HJE20074.1"/>
    <property type="molecule type" value="Genomic_DNA"/>
</dbReference>
<dbReference type="OrthoDB" id="9815192at2"/>
<dbReference type="PANTHER" id="PTHR10916:SF0">
    <property type="entry name" value="LARGE RIBOSOMAL SUBUNIT PROTEIN UL29C"/>
    <property type="match status" value="1"/>
</dbReference>
<dbReference type="InterPro" id="IPR018254">
    <property type="entry name" value="Ribosomal_uL29_CS"/>
</dbReference>
<evidence type="ECO:0000256" key="5">
    <source>
        <dbReference type="HAMAP-Rule" id="MF_00374"/>
    </source>
</evidence>
<dbReference type="Gene3D" id="1.10.287.310">
    <property type="match status" value="1"/>
</dbReference>
<dbReference type="Proteomes" id="UP000243605">
    <property type="component" value="Unassembled WGS sequence"/>
</dbReference>
<dbReference type="FunFam" id="1.10.287.310:FF:000001">
    <property type="entry name" value="50S ribosomal protein L29"/>
    <property type="match status" value="1"/>
</dbReference>
<evidence type="ECO:0000313" key="6">
    <source>
        <dbReference type="EMBL" id="HJE20074.1"/>
    </source>
</evidence>
<dbReference type="SUPFAM" id="SSF46561">
    <property type="entry name" value="Ribosomal protein L29 (L29p)"/>
    <property type="match status" value="1"/>
</dbReference>